<gene>
    <name evidence="4" type="ORF">AMYX_38740</name>
</gene>
<dbReference type="AlphaFoldDB" id="A0A7I9VRS9"/>
<proteinExistence type="inferred from homology"/>
<organism evidence="4 5">
    <name type="scientific">Anaeromyxobacter diazotrophicus</name>
    <dbReference type="NCBI Taxonomy" id="2590199"/>
    <lineage>
        <taxon>Bacteria</taxon>
        <taxon>Pseudomonadati</taxon>
        <taxon>Myxococcota</taxon>
        <taxon>Myxococcia</taxon>
        <taxon>Myxococcales</taxon>
        <taxon>Cystobacterineae</taxon>
        <taxon>Anaeromyxobacteraceae</taxon>
        <taxon>Anaeromyxobacter</taxon>
    </lineage>
</organism>
<keyword evidence="3" id="KW-0812">Transmembrane</keyword>
<comment type="caution">
    <text evidence="4">The sequence shown here is derived from an EMBL/GenBank/DDBJ whole genome shotgun (WGS) entry which is preliminary data.</text>
</comment>
<evidence type="ECO:0000256" key="1">
    <source>
        <dbReference type="ARBA" id="ARBA00010692"/>
    </source>
</evidence>
<reference evidence="5" key="1">
    <citation type="journal article" date="2020" name="Appl. Environ. Microbiol.">
        <title>Diazotrophic Anaeromyxobacter Isolates from Soils.</title>
        <authorList>
            <person name="Masuda Y."/>
            <person name="Yamanaka H."/>
            <person name="Xu Z.X."/>
            <person name="Shiratori Y."/>
            <person name="Aono T."/>
            <person name="Amachi S."/>
            <person name="Senoo K."/>
            <person name="Itoh H."/>
        </authorList>
    </citation>
    <scope>NUCLEOTIDE SEQUENCE [LARGE SCALE GENOMIC DNA]</scope>
    <source>
        <strain evidence="5">R267</strain>
    </source>
</reference>
<keyword evidence="5" id="KW-1185">Reference proteome</keyword>
<dbReference type="Gene3D" id="1.10.1760.20">
    <property type="match status" value="1"/>
</dbReference>
<dbReference type="PIRSF" id="PIRSF016661">
    <property type="entry name" value="BioY"/>
    <property type="match status" value="1"/>
</dbReference>
<protein>
    <recommendedName>
        <fullName evidence="2">Biotin transporter</fullName>
    </recommendedName>
</protein>
<dbReference type="GO" id="GO:0015225">
    <property type="term" value="F:biotin transmembrane transporter activity"/>
    <property type="evidence" value="ECO:0007669"/>
    <property type="project" value="UniProtKB-UniRule"/>
</dbReference>
<dbReference type="InterPro" id="IPR003784">
    <property type="entry name" value="BioY"/>
</dbReference>
<dbReference type="PANTHER" id="PTHR34295">
    <property type="entry name" value="BIOTIN TRANSPORTER BIOY"/>
    <property type="match status" value="1"/>
</dbReference>
<keyword evidence="3" id="KW-1133">Transmembrane helix</keyword>
<keyword evidence="2 3" id="KW-0472">Membrane</keyword>
<dbReference type="RefSeq" id="WP_176068353.1">
    <property type="nucleotide sequence ID" value="NZ_BJTG01000011.1"/>
</dbReference>
<feature type="transmembrane region" description="Helical" evidence="3">
    <location>
        <begin position="142"/>
        <end position="169"/>
    </location>
</feature>
<evidence type="ECO:0000256" key="3">
    <source>
        <dbReference type="SAM" id="Phobius"/>
    </source>
</evidence>
<comment type="subcellular location">
    <subcellularLocation>
        <location evidence="2">Cell membrane</location>
        <topology evidence="2">Multi-pass membrane protein</topology>
    </subcellularLocation>
</comment>
<dbReference type="GO" id="GO:0005886">
    <property type="term" value="C:plasma membrane"/>
    <property type="evidence" value="ECO:0007669"/>
    <property type="project" value="UniProtKB-SubCell"/>
</dbReference>
<feature type="transmembrane region" description="Helical" evidence="3">
    <location>
        <begin position="110"/>
        <end position="130"/>
    </location>
</feature>
<feature type="transmembrane region" description="Helical" evidence="3">
    <location>
        <begin position="9"/>
        <end position="27"/>
    </location>
</feature>
<evidence type="ECO:0000313" key="4">
    <source>
        <dbReference type="EMBL" id="GEJ59133.1"/>
    </source>
</evidence>
<feature type="transmembrane region" description="Helical" evidence="3">
    <location>
        <begin position="39"/>
        <end position="66"/>
    </location>
</feature>
<sequence>MNLVRTHRLVWIALLAACIAAGAWIQLPLGPVPFTLQPLFAFLAGFLLGPLGGPAAVLLYLAAGVLGLPVFAGGASGLGVLFGPTGGYLAGFVLAAAVTGLAHGRAALTWARGLAFGAAALAVAYAAGVLQLRAALALGWRAALVAGVAPFVLQDLAKVALAVATARFLGSHRLAPP</sequence>
<dbReference type="PANTHER" id="PTHR34295:SF1">
    <property type="entry name" value="BIOTIN TRANSPORTER BIOY"/>
    <property type="match status" value="1"/>
</dbReference>
<dbReference type="Pfam" id="PF02632">
    <property type="entry name" value="BioY"/>
    <property type="match status" value="1"/>
</dbReference>
<evidence type="ECO:0000313" key="5">
    <source>
        <dbReference type="Proteomes" id="UP000503640"/>
    </source>
</evidence>
<keyword evidence="2" id="KW-0813">Transport</keyword>
<dbReference type="Proteomes" id="UP000503640">
    <property type="component" value="Unassembled WGS sequence"/>
</dbReference>
<keyword evidence="2" id="KW-1003">Cell membrane</keyword>
<accession>A0A7I9VRS9</accession>
<name>A0A7I9VRS9_9BACT</name>
<comment type="similarity">
    <text evidence="1 2">Belongs to the BioY family.</text>
</comment>
<dbReference type="EMBL" id="BJTG01000011">
    <property type="protein sequence ID" value="GEJ59133.1"/>
    <property type="molecule type" value="Genomic_DNA"/>
</dbReference>
<evidence type="ECO:0000256" key="2">
    <source>
        <dbReference type="PIRNR" id="PIRNR016661"/>
    </source>
</evidence>